<dbReference type="Proteomes" id="UP000020681">
    <property type="component" value="Unassembled WGS sequence"/>
</dbReference>
<accession>A0ABP3A301</accession>
<organism evidence="1 2">
    <name type="scientific">Mycobacterium ulcerans str. Harvey</name>
    <dbReference type="NCBI Taxonomy" id="1299332"/>
    <lineage>
        <taxon>Bacteria</taxon>
        <taxon>Bacillati</taxon>
        <taxon>Actinomycetota</taxon>
        <taxon>Actinomycetes</taxon>
        <taxon>Mycobacteriales</taxon>
        <taxon>Mycobacteriaceae</taxon>
        <taxon>Mycobacterium</taxon>
        <taxon>Mycobacterium ulcerans group</taxon>
    </lineage>
</organism>
<keyword evidence="2" id="KW-1185">Reference proteome</keyword>
<sequence length="64" mass="6736">MVAALASVTILVLPAHLDYHAAEFGLSGFIAVSGYAVARRGGAAASGQPSTDWWCSFSRPPSRW</sequence>
<proteinExistence type="predicted"/>
<comment type="caution">
    <text evidence="1">The sequence shown here is derived from an EMBL/GenBank/DDBJ whole genome shotgun (WGS) entry which is preliminary data.</text>
</comment>
<evidence type="ECO:0000313" key="2">
    <source>
        <dbReference type="Proteomes" id="UP000020681"/>
    </source>
</evidence>
<reference evidence="1 2" key="1">
    <citation type="submission" date="2014-01" db="EMBL/GenBank/DDBJ databases">
        <authorList>
            <person name="Dobos K."/>
            <person name="Lenaerts A."/>
            <person name="Ordway D."/>
            <person name="DeGroote M.A."/>
            <person name="Parker T."/>
            <person name="Sizemore C."/>
            <person name="Tallon L.J."/>
            <person name="Sadzewicz L.K."/>
            <person name="Sengamalay N."/>
            <person name="Fraser C.M."/>
            <person name="Hine E."/>
            <person name="Shefchek K.A."/>
            <person name="Das S.P."/>
            <person name="Tettelin H."/>
        </authorList>
    </citation>
    <scope>NUCLEOTIDE SEQUENCE [LARGE SCALE GENOMIC DNA]</scope>
    <source>
        <strain evidence="1 2">Harvey</strain>
    </source>
</reference>
<dbReference type="EMBL" id="JAOL01000186">
    <property type="protein sequence ID" value="EUA85918.1"/>
    <property type="molecule type" value="Genomic_DNA"/>
</dbReference>
<protein>
    <submittedName>
        <fullName evidence="1">Uncharacterized protein</fullName>
    </submittedName>
</protein>
<name>A0ABP3A301_MYCUL</name>
<gene>
    <name evidence="1" type="ORF">I551_7541</name>
</gene>
<evidence type="ECO:0000313" key="1">
    <source>
        <dbReference type="EMBL" id="EUA85918.1"/>
    </source>
</evidence>